<dbReference type="Pfam" id="PF20155">
    <property type="entry name" value="TMP_3"/>
    <property type="match status" value="1"/>
</dbReference>
<keyword evidence="5" id="KW-1185">Reference proteome</keyword>
<dbReference type="EMBL" id="CP003915">
    <property type="protein sequence ID" value="AHG63194.1"/>
    <property type="molecule type" value="Genomic_DNA"/>
</dbReference>
<feature type="coiled-coil region" evidence="1">
    <location>
        <begin position="519"/>
        <end position="576"/>
    </location>
</feature>
<name>W0P8N8_ADVMD</name>
<dbReference type="NCBIfam" id="TIGR02675">
    <property type="entry name" value="tape_meas_nterm"/>
    <property type="match status" value="1"/>
</dbReference>
<organism evidence="4 5">
    <name type="scientific">Advenella mimigardefordensis (strain DSM 17166 / LMG 22922 / DPN7)</name>
    <dbReference type="NCBI Taxonomy" id="1247726"/>
    <lineage>
        <taxon>Bacteria</taxon>
        <taxon>Pseudomonadati</taxon>
        <taxon>Pseudomonadota</taxon>
        <taxon>Betaproteobacteria</taxon>
        <taxon>Burkholderiales</taxon>
        <taxon>Alcaligenaceae</taxon>
    </lineage>
</organism>
<dbReference type="PATRIC" id="fig|1247726.3.peg.1197"/>
<dbReference type="KEGG" id="amim:MIM_c10960"/>
<keyword evidence="1" id="KW-0175">Coiled coil</keyword>
<dbReference type="eggNOG" id="COG3096">
    <property type="taxonomic scope" value="Bacteria"/>
</dbReference>
<evidence type="ECO:0000313" key="4">
    <source>
        <dbReference type="EMBL" id="AHG63194.1"/>
    </source>
</evidence>
<protein>
    <submittedName>
        <fullName evidence="4">Putative tail tape measure protein</fullName>
    </submittedName>
</protein>
<accession>W0P8N8</accession>
<dbReference type="RefSeq" id="WP_025371819.1">
    <property type="nucleotide sequence ID" value="NZ_CP003915.1"/>
</dbReference>
<feature type="region of interest" description="Disordered" evidence="2">
    <location>
        <begin position="469"/>
        <end position="503"/>
    </location>
</feature>
<gene>
    <name evidence="4" type="ORF">MIM_c10960</name>
</gene>
<dbReference type="eggNOG" id="COG5281">
    <property type="taxonomic scope" value="Bacteria"/>
</dbReference>
<dbReference type="STRING" id="1247726.MIM_c10960"/>
<dbReference type="AlphaFoldDB" id="W0P8N8"/>
<dbReference type="Proteomes" id="UP000019095">
    <property type="component" value="Chromosome"/>
</dbReference>
<reference evidence="4 5" key="1">
    <citation type="journal article" date="2014" name="Microbiology">
        <title>Unravelling the complete genome sequence of Advenella mimigardefordensis strain DPN7T and novel insights in the catabolism of the xenobiotic polythioester precursor 3,3'-dithiodipropionate.</title>
        <authorList>
            <person name="Wubbeler J.H."/>
            <person name="Hiessl S."/>
            <person name="Schuldes J."/>
            <person name="Thurmer A."/>
            <person name="Daniel R."/>
            <person name="Steinbuchel A."/>
        </authorList>
    </citation>
    <scope>NUCLEOTIDE SEQUENCE [LARGE SCALE GENOMIC DNA]</scope>
    <source>
        <strain evidence="5">DSM 17166 / LMG 22922 / DPN7</strain>
    </source>
</reference>
<evidence type="ECO:0000256" key="1">
    <source>
        <dbReference type="SAM" id="Coils"/>
    </source>
</evidence>
<evidence type="ECO:0000313" key="5">
    <source>
        <dbReference type="Proteomes" id="UP000019095"/>
    </source>
</evidence>
<dbReference type="HOGENOM" id="CLU_316616_0_0_4"/>
<proteinExistence type="predicted"/>
<dbReference type="OrthoDB" id="363355at2"/>
<sequence>MAARTVGVLSIDLVGNISGFDRSMKRATMSADTFVKKITVGFNGLSSTLSRMAGPLAAFLSVRQVAQYAQAWTELNNRLKLVTATNQDLAQASKDIYSISQQTGQALSGTSEVYSRIAKNATTYGLSLQDVAKITDTVSKSVAISGTSAESAAAGLMQFGQALASQRLGGEELNSILEQTPGLALAIAKGLGVPVGALKEMGKQGKLTGDAVVAALQKAAGFIDTQFSNITLTASQNQQRLNNALERYVGILDTELGGSVAFGNLMNSITGYIEDQTEKIDDLIVDIDWLVDQYDKVTTEIGDFWRNLTEGLPVVGEETNATVSVMERSFADFIVATLEEFQYFLNTVSGVFAALDGANQSVTYNLGVAFENAFLWIKKTAIDAINEIIVALNQLGNIEIFGQKMGVNIKQLDQVKGEYKEFSNIVTDLQRGFENGSKTFTFADAARNSLTTRRNLEWISKNYGGDGVGDGTRRDIDTGTPGGATAAGGKKKKKGRTGKTDEEKAYAREQKQFADWVKRQNERIAMLGTETELEKLNAELKLGNWSKLSDAQKEQMRQLADQVDKAEEYNDVLERMSEITGDKLMKEHLKDAKALAMAWQAGALSVDAYVNRMNKLNMEGAEERISRGMGSSQDMLQSILGKYSDGFNSTQEAIADSLGASFADLSDGAGDTLGQMIFYGDEANASFSDIAKTIGVDMVKALVKMGIQMLAQKALGTAINTTSTAEATATGAAVTSAMTPAAATASVATFGGAAAAGLAGLMAVMAILPALMGGFAEGGYTGPGGKYDPAGVVHAGEYVFNAQRVREIGLNNLRRLDQMGGFAEGGYVNSPNVSSSVASLTSGAGTGEIKVVNQTSAKVGSAVESRGPAGERIVTLRENEDYIASQLANPNSKISRAIGKNTHAKRRF</sequence>
<evidence type="ECO:0000256" key="2">
    <source>
        <dbReference type="SAM" id="MobiDB-lite"/>
    </source>
</evidence>
<dbReference type="InterPro" id="IPR013491">
    <property type="entry name" value="Tape_meas_N"/>
</dbReference>
<evidence type="ECO:0000259" key="3">
    <source>
        <dbReference type="Pfam" id="PF20155"/>
    </source>
</evidence>
<feature type="domain" description="Tape measure protein N-terminal" evidence="3">
    <location>
        <begin position="63"/>
        <end position="253"/>
    </location>
</feature>